<dbReference type="RefSeq" id="XP_001021940.3">
    <property type="nucleotide sequence ID" value="XM_001021940.4"/>
</dbReference>
<proteinExistence type="inferred from homology"/>
<evidence type="ECO:0000256" key="3">
    <source>
        <dbReference type="ARBA" id="ARBA00022723"/>
    </source>
</evidence>
<evidence type="ECO:0000313" key="8">
    <source>
        <dbReference type="Proteomes" id="UP000009168"/>
    </source>
</evidence>
<comment type="subcellular location">
    <subcellularLocation>
        <location evidence="1">Membrane</location>
        <topology evidence="1">Peripheral membrane protein</topology>
    </subcellularLocation>
</comment>
<feature type="domain" description="LITAF" evidence="6">
    <location>
        <begin position="24"/>
        <end position="105"/>
    </location>
</feature>
<dbReference type="HOGENOM" id="CLU_095549_2_1_1"/>
<dbReference type="Pfam" id="PF10601">
    <property type="entry name" value="zf-LITAF-like"/>
    <property type="match status" value="1"/>
</dbReference>
<keyword evidence="8" id="KW-1185">Reference proteome</keyword>
<name>Q23YW0_TETTS</name>
<dbReference type="eggNOG" id="ENOG502R2XP">
    <property type="taxonomic scope" value="Eukaryota"/>
</dbReference>
<dbReference type="STRING" id="312017.Q23YW0"/>
<evidence type="ECO:0000313" key="7">
    <source>
        <dbReference type="EMBL" id="EAS01695.3"/>
    </source>
</evidence>
<dbReference type="KEGG" id="tet:TTHERM_00857980"/>
<keyword evidence="5" id="KW-0472">Membrane</keyword>
<dbReference type="AlphaFoldDB" id="Q23YW0"/>
<evidence type="ECO:0000256" key="1">
    <source>
        <dbReference type="ARBA" id="ARBA00004170"/>
    </source>
</evidence>
<accession>Q23YW0</accession>
<dbReference type="InParanoid" id="Q23YW0"/>
<dbReference type="OrthoDB" id="5599753at2759"/>
<evidence type="ECO:0000256" key="4">
    <source>
        <dbReference type="ARBA" id="ARBA00022833"/>
    </source>
</evidence>
<evidence type="ECO:0000256" key="2">
    <source>
        <dbReference type="ARBA" id="ARBA00005975"/>
    </source>
</evidence>
<dbReference type="InterPro" id="IPR006629">
    <property type="entry name" value="LITAF"/>
</dbReference>
<dbReference type="OMA" id="ICKFTIG"/>
<dbReference type="EMBL" id="GG662557">
    <property type="protein sequence ID" value="EAS01695.3"/>
    <property type="molecule type" value="Genomic_DNA"/>
</dbReference>
<sequence length="108" mass="12185">MYQNQAQYPPNYAQPPMAQQPMNMQMQPVQNMTNSTPFPVQATCPSCQKTQTTVVETKAGSGTWKMCCILFCFTGCCCIPFCMDSCKDKIHHCSNCQTEIGKFEYKVC</sequence>
<organism evidence="7 8">
    <name type="scientific">Tetrahymena thermophila (strain SB210)</name>
    <dbReference type="NCBI Taxonomy" id="312017"/>
    <lineage>
        <taxon>Eukaryota</taxon>
        <taxon>Sar</taxon>
        <taxon>Alveolata</taxon>
        <taxon>Ciliophora</taxon>
        <taxon>Intramacronucleata</taxon>
        <taxon>Oligohymenophorea</taxon>
        <taxon>Hymenostomatida</taxon>
        <taxon>Tetrahymenina</taxon>
        <taxon>Tetrahymenidae</taxon>
        <taxon>Tetrahymena</taxon>
    </lineage>
</organism>
<dbReference type="Proteomes" id="UP000009168">
    <property type="component" value="Unassembled WGS sequence"/>
</dbReference>
<dbReference type="GeneID" id="7832218"/>
<evidence type="ECO:0000259" key="6">
    <source>
        <dbReference type="PROSITE" id="PS51837"/>
    </source>
</evidence>
<dbReference type="SMART" id="SM00714">
    <property type="entry name" value="LITAF"/>
    <property type="match status" value="1"/>
</dbReference>
<gene>
    <name evidence="7" type="ORF">TTHERM_00857980</name>
</gene>
<reference evidence="8" key="1">
    <citation type="journal article" date="2006" name="PLoS Biol.">
        <title>Macronuclear genome sequence of the ciliate Tetrahymena thermophila, a model eukaryote.</title>
        <authorList>
            <person name="Eisen J.A."/>
            <person name="Coyne R.S."/>
            <person name="Wu M."/>
            <person name="Wu D."/>
            <person name="Thiagarajan M."/>
            <person name="Wortman J.R."/>
            <person name="Badger J.H."/>
            <person name="Ren Q."/>
            <person name="Amedeo P."/>
            <person name="Jones K.M."/>
            <person name="Tallon L.J."/>
            <person name="Delcher A.L."/>
            <person name="Salzberg S.L."/>
            <person name="Silva J.C."/>
            <person name="Haas B.J."/>
            <person name="Majoros W.H."/>
            <person name="Farzad M."/>
            <person name="Carlton J.M."/>
            <person name="Smith R.K. Jr."/>
            <person name="Garg J."/>
            <person name="Pearlman R.E."/>
            <person name="Karrer K.M."/>
            <person name="Sun L."/>
            <person name="Manning G."/>
            <person name="Elde N.C."/>
            <person name="Turkewitz A.P."/>
            <person name="Asai D.J."/>
            <person name="Wilkes D.E."/>
            <person name="Wang Y."/>
            <person name="Cai H."/>
            <person name="Collins K."/>
            <person name="Stewart B.A."/>
            <person name="Lee S.R."/>
            <person name="Wilamowska K."/>
            <person name="Weinberg Z."/>
            <person name="Ruzzo W.L."/>
            <person name="Wloga D."/>
            <person name="Gaertig J."/>
            <person name="Frankel J."/>
            <person name="Tsao C.-C."/>
            <person name="Gorovsky M.A."/>
            <person name="Keeling P.J."/>
            <person name="Waller R.F."/>
            <person name="Patron N.J."/>
            <person name="Cherry J.M."/>
            <person name="Stover N.A."/>
            <person name="Krieger C.J."/>
            <person name="del Toro C."/>
            <person name="Ryder H.F."/>
            <person name="Williamson S.C."/>
            <person name="Barbeau R.A."/>
            <person name="Hamilton E.P."/>
            <person name="Orias E."/>
        </authorList>
    </citation>
    <scope>NUCLEOTIDE SEQUENCE [LARGE SCALE GENOMIC DNA]</scope>
    <source>
        <strain evidence="8">SB210</strain>
    </source>
</reference>
<comment type="similarity">
    <text evidence="2">Belongs to the CDIP1/LITAF family.</text>
</comment>
<dbReference type="PANTHER" id="PTHR23292">
    <property type="entry name" value="LIPOPOLYSACCHARIDE-INDUCED TUMOR NECROSIS FACTOR-ALPHA FACTOR"/>
    <property type="match status" value="1"/>
</dbReference>
<evidence type="ECO:0000256" key="5">
    <source>
        <dbReference type="ARBA" id="ARBA00023136"/>
    </source>
</evidence>
<dbReference type="GO" id="GO:0008270">
    <property type="term" value="F:zinc ion binding"/>
    <property type="evidence" value="ECO:0007669"/>
    <property type="project" value="TreeGrafter"/>
</dbReference>
<keyword evidence="3" id="KW-0479">Metal-binding</keyword>
<keyword evidence="4" id="KW-0862">Zinc</keyword>
<dbReference type="InterPro" id="IPR037519">
    <property type="entry name" value="LITAF_fam"/>
</dbReference>
<protein>
    <submittedName>
        <fullName evidence="7">LITAF-like zinc ribbon domain protein</fullName>
    </submittedName>
</protein>
<dbReference type="PANTHER" id="PTHR23292:SF6">
    <property type="entry name" value="FI16602P1-RELATED"/>
    <property type="match status" value="1"/>
</dbReference>
<dbReference type="PROSITE" id="PS51837">
    <property type="entry name" value="LITAF"/>
    <property type="match status" value="1"/>
</dbReference>
<dbReference type="GO" id="GO:0016020">
    <property type="term" value="C:membrane"/>
    <property type="evidence" value="ECO:0007669"/>
    <property type="project" value="UniProtKB-SubCell"/>
</dbReference>